<evidence type="ECO:0000259" key="4">
    <source>
        <dbReference type="Pfam" id="PF07282"/>
    </source>
</evidence>
<organism evidence="5 6">
    <name type="scientific">Actinopolyspora mzabensis</name>
    <dbReference type="NCBI Taxonomy" id="995066"/>
    <lineage>
        <taxon>Bacteria</taxon>
        <taxon>Bacillati</taxon>
        <taxon>Actinomycetota</taxon>
        <taxon>Actinomycetes</taxon>
        <taxon>Actinopolysporales</taxon>
        <taxon>Actinopolysporaceae</taxon>
        <taxon>Actinopolyspora</taxon>
    </lineage>
</organism>
<dbReference type="Proteomes" id="UP000199213">
    <property type="component" value="Unassembled WGS sequence"/>
</dbReference>
<dbReference type="AlphaFoldDB" id="A0A1G8Y1E9"/>
<sequence length="450" mass="50996">MRLKEWARELEGAYQLATGTILVESSAAESELNGNRPKLRKVLSGPTVTVLVVEHRDRLARFGVEYLDAALSAQSRRIVVLDTAEVDDDRAQRKLRRRQRPAYRRRGPDRRTGRRPSNRWRTTQQHTQVANARRDALHKLSTRLVADRWYPSPQTCSDRGAVKAKLCLSERNFTCDHCGHTADRDYNAARNRFQGHNYPDPTACWRPAVCYRHREPKPWSKPWNHLRRRTSGNSTARNLVVAPSLSARIRSTALSESLMPATYTFDVFSSLDGFGAAGGNWSGYWGKQGPELLDHRLARYNEEQRMVFGANTYRAFTQLLAASTEDSDVRDPWVTRMRSLQATVVSSTLQDPLDWPDGKVVNGDAVEVVTRLKEESEVPLRSHGSLSMNRALMAAGLVDRVQVTLFPVITGRTGLDPIFRGAADFDLELLEHRTFDGHIQELIYRPSLHG</sequence>
<dbReference type="Pfam" id="PF07282">
    <property type="entry name" value="Cas12f1-like_TNB"/>
    <property type="match status" value="1"/>
</dbReference>
<dbReference type="Gene3D" id="3.40.50.1390">
    <property type="entry name" value="Resolvase, N-terminal catalytic domain"/>
    <property type="match status" value="1"/>
</dbReference>
<dbReference type="InterPro" id="IPR002734">
    <property type="entry name" value="RibDG_C"/>
</dbReference>
<dbReference type="InterPro" id="IPR010095">
    <property type="entry name" value="Cas12f1-like_TNB"/>
</dbReference>
<feature type="region of interest" description="Disordered" evidence="2">
    <location>
        <begin position="92"/>
        <end position="129"/>
    </location>
</feature>
<evidence type="ECO:0000256" key="1">
    <source>
        <dbReference type="ARBA" id="ARBA00023125"/>
    </source>
</evidence>
<dbReference type="InterPro" id="IPR036162">
    <property type="entry name" value="Resolvase-like_N_sf"/>
</dbReference>
<dbReference type="Gene3D" id="3.40.430.10">
    <property type="entry name" value="Dihydrofolate Reductase, subunit A"/>
    <property type="match status" value="1"/>
</dbReference>
<proteinExistence type="predicted"/>
<dbReference type="Pfam" id="PF01872">
    <property type="entry name" value="RibD_C"/>
    <property type="match status" value="1"/>
</dbReference>
<reference evidence="6" key="1">
    <citation type="submission" date="2016-10" db="EMBL/GenBank/DDBJ databases">
        <authorList>
            <person name="Varghese N."/>
            <person name="Submissions S."/>
        </authorList>
    </citation>
    <scope>NUCLEOTIDE SEQUENCE [LARGE SCALE GENOMIC DNA]</scope>
    <source>
        <strain evidence="6">DSM 45460</strain>
    </source>
</reference>
<dbReference type="EMBL" id="FNFM01000003">
    <property type="protein sequence ID" value="SDJ96274.1"/>
    <property type="molecule type" value="Genomic_DNA"/>
</dbReference>
<dbReference type="SUPFAM" id="SSF53597">
    <property type="entry name" value="Dihydrofolate reductase-like"/>
    <property type="match status" value="1"/>
</dbReference>
<evidence type="ECO:0000313" key="6">
    <source>
        <dbReference type="Proteomes" id="UP000199213"/>
    </source>
</evidence>
<keyword evidence="1 5" id="KW-0238">DNA-binding</keyword>
<dbReference type="GO" id="GO:0000150">
    <property type="term" value="F:DNA strand exchange activity"/>
    <property type="evidence" value="ECO:0007669"/>
    <property type="project" value="InterPro"/>
</dbReference>
<gene>
    <name evidence="5" type="ORF">SAMN04487820_103178</name>
</gene>
<dbReference type="GO" id="GO:0003677">
    <property type="term" value="F:DNA binding"/>
    <property type="evidence" value="ECO:0007669"/>
    <property type="project" value="UniProtKB-KW"/>
</dbReference>
<name>A0A1G8Y1E9_ACTMZ</name>
<feature type="compositionally biased region" description="Basic residues" evidence="2">
    <location>
        <begin position="93"/>
        <end position="118"/>
    </location>
</feature>
<feature type="domain" description="Cas12f1-like TNB" evidence="4">
    <location>
        <begin position="146"/>
        <end position="191"/>
    </location>
</feature>
<evidence type="ECO:0000259" key="3">
    <source>
        <dbReference type="Pfam" id="PF01872"/>
    </source>
</evidence>
<dbReference type="GO" id="GO:0009231">
    <property type="term" value="P:riboflavin biosynthetic process"/>
    <property type="evidence" value="ECO:0007669"/>
    <property type="project" value="InterPro"/>
</dbReference>
<evidence type="ECO:0000256" key="2">
    <source>
        <dbReference type="SAM" id="MobiDB-lite"/>
    </source>
</evidence>
<evidence type="ECO:0000313" key="5">
    <source>
        <dbReference type="EMBL" id="SDJ96274.1"/>
    </source>
</evidence>
<dbReference type="InterPro" id="IPR024072">
    <property type="entry name" value="DHFR-like_dom_sf"/>
</dbReference>
<dbReference type="GO" id="GO:0008703">
    <property type="term" value="F:5-amino-6-(5-phosphoribosylamino)uracil reductase activity"/>
    <property type="evidence" value="ECO:0007669"/>
    <property type="project" value="InterPro"/>
</dbReference>
<feature type="domain" description="Bacterial bifunctional deaminase-reductase C-terminal" evidence="3">
    <location>
        <begin position="264"/>
        <end position="438"/>
    </location>
</feature>
<keyword evidence="6" id="KW-1185">Reference proteome</keyword>
<feature type="compositionally biased region" description="Polar residues" evidence="2">
    <location>
        <begin position="119"/>
        <end position="129"/>
    </location>
</feature>
<protein>
    <submittedName>
        <fullName evidence="5">Putative transposase DNA-binding domain-containing protein</fullName>
    </submittedName>
</protein>
<accession>A0A1G8Y1E9</accession>